<sequence length="326" mass="34094">MNFSQIFNKQSSGYSREPQNLKQFFSTYGIYIALLLIILILSILSPTFLKPGNILNVLRQSSINGIISIGMTLIIINGSIDLSVGAIVAVSAVIASSFAHTDSNYPLVVPLIIGIGMGALLGAINGFIISRTKIAPFIVTLGMMTAARGIALVYTSGKPEINLSDSYKSIGGGLILGIPTPVIIFFLISLFGIFLLKYTRFGRQVYATGGNELAAKISGINTKNVVWKVFIIAGALAGLVGIIVSSRVMAGAPSAGTGYELDAIAAVVIGGTSLKGGYGSILGTLTGVLIIAVMNNGLDILGVSSYWQQIVKGAVIVMAAMLDKKK</sequence>
<dbReference type="OrthoDB" id="9784538at2"/>
<feature type="transmembrane region" description="Helical" evidence="8">
    <location>
        <begin position="174"/>
        <end position="196"/>
    </location>
</feature>
<feature type="transmembrane region" description="Helical" evidence="8">
    <location>
        <begin position="225"/>
        <end position="244"/>
    </location>
</feature>
<keyword evidence="10" id="KW-1185">Reference proteome</keyword>
<dbReference type="GO" id="GO:0005886">
    <property type="term" value="C:plasma membrane"/>
    <property type="evidence" value="ECO:0007669"/>
    <property type="project" value="UniProtKB-SubCell"/>
</dbReference>
<feature type="transmembrane region" description="Helical" evidence="8">
    <location>
        <begin position="306"/>
        <end position="322"/>
    </location>
</feature>
<evidence type="ECO:0000256" key="1">
    <source>
        <dbReference type="ARBA" id="ARBA00004651"/>
    </source>
</evidence>
<organism evidence="9 10">
    <name type="scientific">Chryseobacterium wanjuense</name>
    <dbReference type="NCBI Taxonomy" id="356305"/>
    <lineage>
        <taxon>Bacteria</taxon>
        <taxon>Pseudomonadati</taxon>
        <taxon>Bacteroidota</taxon>
        <taxon>Flavobacteriia</taxon>
        <taxon>Flavobacteriales</taxon>
        <taxon>Weeksellaceae</taxon>
        <taxon>Chryseobacterium group</taxon>
        <taxon>Chryseobacterium</taxon>
    </lineage>
</organism>
<proteinExistence type="predicted"/>
<dbReference type="InterPro" id="IPR001851">
    <property type="entry name" value="ABC_transp_permease"/>
</dbReference>
<gene>
    <name evidence="9" type="ORF">SAMN05421841_1701</name>
</gene>
<dbReference type="CDD" id="cd06579">
    <property type="entry name" value="TM_PBP1_transp_AraH_like"/>
    <property type="match status" value="1"/>
</dbReference>
<dbReference type="GO" id="GO:0022857">
    <property type="term" value="F:transmembrane transporter activity"/>
    <property type="evidence" value="ECO:0007669"/>
    <property type="project" value="InterPro"/>
</dbReference>
<dbReference type="Proteomes" id="UP000199469">
    <property type="component" value="Unassembled WGS sequence"/>
</dbReference>
<keyword evidence="7 8" id="KW-0472">Membrane</keyword>
<feature type="transmembrane region" description="Helical" evidence="8">
    <location>
        <begin position="107"/>
        <end position="127"/>
    </location>
</feature>
<dbReference type="RefSeq" id="WP_089791550.1">
    <property type="nucleotide sequence ID" value="NZ_FOIU01000001.1"/>
</dbReference>
<evidence type="ECO:0000256" key="4">
    <source>
        <dbReference type="ARBA" id="ARBA00022519"/>
    </source>
</evidence>
<evidence type="ECO:0000256" key="5">
    <source>
        <dbReference type="ARBA" id="ARBA00022692"/>
    </source>
</evidence>
<evidence type="ECO:0000256" key="8">
    <source>
        <dbReference type="SAM" id="Phobius"/>
    </source>
</evidence>
<evidence type="ECO:0000313" key="10">
    <source>
        <dbReference type="Proteomes" id="UP000199469"/>
    </source>
</evidence>
<reference evidence="10" key="1">
    <citation type="submission" date="2016-10" db="EMBL/GenBank/DDBJ databases">
        <authorList>
            <person name="Varghese N."/>
            <person name="Submissions S."/>
        </authorList>
    </citation>
    <scope>NUCLEOTIDE SEQUENCE [LARGE SCALE GENOMIC DNA]</scope>
    <source>
        <strain evidence="10">DSM 17724</strain>
    </source>
</reference>
<feature type="transmembrane region" description="Helical" evidence="8">
    <location>
        <begin position="134"/>
        <end position="154"/>
    </location>
</feature>
<evidence type="ECO:0000313" key="9">
    <source>
        <dbReference type="EMBL" id="SEW22634.1"/>
    </source>
</evidence>
<keyword evidence="5 8" id="KW-0812">Transmembrane</keyword>
<feature type="transmembrane region" description="Helical" evidence="8">
    <location>
        <begin position="28"/>
        <end position="49"/>
    </location>
</feature>
<dbReference type="STRING" id="356305.SAMN05421841_1701"/>
<dbReference type="EMBL" id="FOIU01000001">
    <property type="protein sequence ID" value="SEW22634.1"/>
    <property type="molecule type" value="Genomic_DNA"/>
</dbReference>
<evidence type="ECO:0000256" key="7">
    <source>
        <dbReference type="ARBA" id="ARBA00023136"/>
    </source>
</evidence>
<evidence type="ECO:0000256" key="6">
    <source>
        <dbReference type="ARBA" id="ARBA00022989"/>
    </source>
</evidence>
<evidence type="ECO:0000256" key="3">
    <source>
        <dbReference type="ARBA" id="ARBA00022475"/>
    </source>
</evidence>
<dbReference type="PANTHER" id="PTHR32196">
    <property type="entry name" value="ABC TRANSPORTER PERMEASE PROTEIN YPHD-RELATED-RELATED"/>
    <property type="match status" value="1"/>
</dbReference>
<keyword evidence="3" id="KW-1003">Cell membrane</keyword>
<evidence type="ECO:0000256" key="2">
    <source>
        <dbReference type="ARBA" id="ARBA00022448"/>
    </source>
</evidence>
<comment type="subcellular location">
    <subcellularLocation>
        <location evidence="1">Cell membrane</location>
        <topology evidence="1">Multi-pass membrane protein</topology>
    </subcellularLocation>
</comment>
<accession>A0A1I0Q754</accession>
<name>A0A1I0Q754_9FLAO</name>
<dbReference type="Pfam" id="PF02653">
    <property type="entry name" value="BPD_transp_2"/>
    <property type="match status" value="1"/>
</dbReference>
<keyword evidence="6 8" id="KW-1133">Transmembrane helix</keyword>
<feature type="transmembrane region" description="Helical" evidence="8">
    <location>
        <begin position="70"/>
        <end position="95"/>
    </location>
</feature>
<feature type="transmembrane region" description="Helical" evidence="8">
    <location>
        <begin position="276"/>
        <end position="294"/>
    </location>
</feature>
<keyword evidence="4" id="KW-0997">Cell inner membrane</keyword>
<keyword evidence="2" id="KW-0813">Transport</keyword>
<protein>
    <submittedName>
        <fullName evidence="9">Monosaccharide ABC transporter membrane protein, CUT2 family</fullName>
    </submittedName>
</protein>
<dbReference type="AlphaFoldDB" id="A0A1I0Q754"/>
<dbReference type="PANTHER" id="PTHR32196:SF21">
    <property type="entry name" value="ABC TRANSPORTER PERMEASE PROTEIN YPHD-RELATED"/>
    <property type="match status" value="1"/>
</dbReference>